<keyword evidence="3" id="KW-1185">Reference proteome</keyword>
<proteinExistence type="predicted"/>
<name>A0AAV6V5H3_9ARAC</name>
<dbReference type="EMBL" id="JAFNEN010000164">
    <property type="protein sequence ID" value="KAG8191184.1"/>
    <property type="molecule type" value="Genomic_DNA"/>
</dbReference>
<comment type="caution">
    <text evidence="2">The sequence shown here is derived from an EMBL/GenBank/DDBJ whole genome shotgun (WGS) entry which is preliminary data.</text>
</comment>
<dbReference type="AlphaFoldDB" id="A0AAV6V5H3"/>
<organism evidence="2 3">
    <name type="scientific">Oedothorax gibbosus</name>
    <dbReference type="NCBI Taxonomy" id="931172"/>
    <lineage>
        <taxon>Eukaryota</taxon>
        <taxon>Metazoa</taxon>
        <taxon>Ecdysozoa</taxon>
        <taxon>Arthropoda</taxon>
        <taxon>Chelicerata</taxon>
        <taxon>Arachnida</taxon>
        <taxon>Araneae</taxon>
        <taxon>Araneomorphae</taxon>
        <taxon>Entelegynae</taxon>
        <taxon>Araneoidea</taxon>
        <taxon>Linyphiidae</taxon>
        <taxon>Erigoninae</taxon>
        <taxon>Oedothorax</taxon>
    </lineage>
</organism>
<reference evidence="2 3" key="1">
    <citation type="journal article" date="2022" name="Nat. Ecol. Evol.">
        <title>A masculinizing supergene underlies an exaggerated male reproductive morph in a spider.</title>
        <authorList>
            <person name="Hendrickx F."/>
            <person name="De Corte Z."/>
            <person name="Sonet G."/>
            <person name="Van Belleghem S.M."/>
            <person name="Kostlbacher S."/>
            <person name="Vangestel C."/>
        </authorList>
    </citation>
    <scope>NUCLEOTIDE SEQUENCE [LARGE SCALE GENOMIC DNA]</scope>
    <source>
        <strain evidence="2">W744_W776</strain>
    </source>
</reference>
<evidence type="ECO:0000313" key="3">
    <source>
        <dbReference type="Proteomes" id="UP000827092"/>
    </source>
</evidence>
<accession>A0AAV6V5H3</accession>
<evidence type="ECO:0000256" key="1">
    <source>
        <dbReference type="SAM" id="MobiDB-lite"/>
    </source>
</evidence>
<feature type="region of interest" description="Disordered" evidence="1">
    <location>
        <begin position="107"/>
        <end position="127"/>
    </location>
</feature>
<sequence>MCRHMSRLVDIHCSNNITFVLPTPLLLTSSCAQTTRQRQCFPANCSVLPGKECVPFSFERARGGGNILRSFGPRAITGPLEARQITGLTFVLLFVINRLAGSRSNDVAEVSRQHKGKKTGWIGDHDE</sequence>
<evidence type="ECO:0000313" key="2">
    <source>
        <dbReference type="EMBL" id="KAG8191184.1"/>
    </source>
</evidence>
<protein>
    <submittedName>
        <fullName evidence="2">Uncharacterized protein</fullName>
    </submittedName>
</protein>
<dbReference type="Proteomes" id="UP000827092">
    <property type="component" value="Unassembled WGS sequence"/>
</dbReference>
<gene>
    <name evidence="2" type="ORF">JTE90_011868</name>
</gene>
<dbReference type="PROSITE" id="PS51257">
    <property type="entry name" value="PROKAR_LIPOPROTEIN"/>
    <property type="match status" value="1"/>
</dbReference>